<dbReference type="SUPFAM" id="SSF53474">
    <property type="entry name" value="alpha/beta-Hydrolases"/>
    <property type="match status" value="1"/>
</dbReference>
<reference evidence="2" key="1">
    <citation type="submission" date="2015-06" db="EMBL/GenBank/DDBJ databases">
        <title>Comparative genomics of Burkholderia leaf nodule symbionts.</title>
        <authorList>
            <person name="Carlier A."/>
            <person name="Eberl L."/>
            <person name="Pinto-Carbo M."/>
        </authorList>
    </citation>
    <scope>NUCLEOTIDE SEQUENCE [LARGE SCALE GENOMIC DNA]</scope>
    <source>
        <strain evidence="2">UZHbot4</strain>
    </source>
</reference>
<sequence length="443" mass="47689">MTPIVFGKRFGWLHPGNGTRGDLTKTVQASSNASAHRALIMQARAGANAPLTDALTALGVDVHAHAFDDLLGFLQESAFSETPHATFTHVAQWISGDTNARAPAEPSATPVDWPKLSIETVDAIERPVRIGDEGLFGVLCEPHMKAARGDSVLLLTSTAASSRVGDSRLAVRVAREMARRGVASLRFDARGRSDSPPAPGDVQADTPYGRIYNLVGTQDTASAARWLSRRGYKSIITFGICSGAYHALRAAVLEPVITGVMSVNILTFKRPADRKPEATFELTGNSMAGYAHSVFDIDKWKAILRGEKNLARILVLIASRHSVRVRSRIIDMLHLDRLSTVPPEQAQTPLPIMRALDAKGVKTVMLYGSYEPGLDLLSSYFGKNGARLSRYPSIRLAAFPDVDHSLFNPACLRHVIGLCEAIAKETGSPAPVGAMPQRASAAL</sequence>
<evidence type="ECO:0000313" key="2">
    <source>
        <dbReference type="Proteomes" id="UP000036959"/>
    </source>
</evidence>
<dbReference type="Proteomes" id="UP000036959">
    <property type="component" value="Unassembled WGS sequence"/>
</dbReference>
<dbReference type="AlphaFoldDB" id="A0A0L0MDL1"/>
<dbReference type="OrthoDB" id="5379975at2"/>
<dbReference type="RefSeq" id="WP_157056048.1">
    <property type="nucleotide sequence ID" value="NZ_LFJJ01000063.1"/>
</dbReference>
<proteinExistence type="predicted"/>
<dbReference type="GO" id="GO:0016787">
    <property type="term" value="F:hydrolase activity"/>
    <property type="evidence" value="ECO:0007669"/>
    <property type="project" value="UniProtKB-KW"/>
</dbReference>
<dbReference type="EMBL" id="LFJJ01000063">
    <property type="protein sequence ID" value="KND60423.1"/>
    <property type="molecule type" value="Genomic_DNA"/>
</dbReference>
<dbReference type="PATRIC" id="fig|242163.4.peg.6084"/>
<dbReference type="InterPro" id="IPR029058">
    <property type="entry name" value="AB_hydrolase_fold"/>
</dbReference>
<comment type="caution">
    <text evidence="1">The sequence shown here is derived from an EMBL/GenBank/DDBJ whole genome shotgun (WGS) entry which is preliminary data.</text>
</comment>
<keyword evidence="2" id="KW-1185">Reference proteome</keyword>
<dbReference type="Gene3D" id="3.40.50.1820">
    <property type="entry name" value="alpha/beta hydrolase"/>
    <property type="match status" value="1"/>
</dbReference>
<evidence type="ECO:0000313" key="1">
    <source>
        <dbReference type="EMBL" id="KND60423.1"/>
    </source>
</evidence>
<accession>A0A0L0MDL1</accession>
<keyword evidence="1" id="KW-0378">Hydrolase</keyword>
<name>A0A0L0MDL1_9BURK</name>
<protein>
    <submittedName>
        <fullName evidence="1">Hydrolase of the alpha/beta superfamily</fullName>
    </submittedName>
</protein>
<organism evidence="1 2">
    <name type="scientific">Candidatus Burkholderia verschuerenii</name>
    <dbReference type="NCBI Taxonomy" id="242163"/>
    <lineage>
        <taxon>Bacteria</taxon>
        <taxon>Pseudomonadati</taxon>
        <taxon>Pseudomonadota</taxon>
        <taxon>Betaproteobacteria</taxon>
        <taxon>Burkholderiales</taxon>
        <taxon>Burkholderiaceae</taxon>
        <taxon>Burkholderia</taxon>
    </lineage>
</organism>
<gene>
    <name evidence="1" type="ORF">BVER_03878</name>
</gene>